<evidence type="ECO:0000256" key="3">
    <source>
        <dbReference type="ARBA" id="ARBA00022722"/>
    </source>
</evidence>
<evidence type="ECO:0000256" key="6">
    <source>
        <dbReference type="ARBA" id="ARBA00022884"/>
    </source>
</evidence>
<dbReference type="GO" id="GO:0008033">
    <property type="term" value="P:tRNA processing"/>
    <property type="evidence" value="ECO:0007669"/>
    <property type="project" value="UniProtKB-KW"/>
</dbReference>
<dbReference type="Gene3D" id="3.30.230.10">
    <property type="match status" value="1"/>
</dbReference>
<evidence type="ECO:0000256" key="5">
    <source>
        <dbReference type="ARBA" id="ARBA00022801"/>
    </source>
</evidence>
<evidence type="ECO:0000313" key="7">
    <source>
        <dbReference type="EMBL" id="RCL38298.1"/>
    </source>
</evidence>
<dbReference type="InterPro" id="IPR014721">
    <property type="entry name" value="Ribsml_uS5_D2-typ_fold_subgr"/>
</dbReference>
<reference evidence="7 8" key="1">
    <citation type="journal article" date="2018" name="Microbiome">
        <title>Fine metagenomic profile of the Mediterranean stratified and mixed water columns revealed by assembly and recruitment.</title>
        <authorList>
            <person name="Haro-Moreno J.M."/>
            <person name="Lopez-Perez M."/>
            <person name="De La Torre J.R."/>
            <person name="Picazo A."/>
            <person name="Camacho A."/>
            <person name="Rodriguez-Valera F."/>
        </authorList>
    </citation>
    <scope>NUCLEOTIDE SEQUENCE [LARGE SCALE GENOMIC DNA]</scope>
    <source>
        <strain evidence="7">MED-G84</strain>
    </source>
</reference>
<evidence type="ECO:0000313" key="8">
    <source>
        <dbReference type="Proteomes" id="UP000253032"/>
    </source>
</evidence>
<protein>
    <submittedName>
        <fullName evidence="7">Uncharacterized protein</fullName>
    </submittedName>
</protein>
<evidence type="ECO:0000256" key="1">
    <source>
        <dbReference type="ARBA" id="ARBA00002663"/>
    </source>
</evidence>
<accession>A0A368BLV6</accession>
<dbReference type="Pfam" id="PF00825">
    <property type="entry name" value="Ribonuclease_P"/>
    <property type="match status" value="1"/>
</dbReference>
<dbReference type="EMBL" id="QOPC01000011">
    <property type="protein sequence ID" value="RCL38298.1"/>
    <property type="molecule type" value="Genomic_DNA"/>
</dbReference>
<keyword evidence="5" id="KW-0378">Hydrolase</keyword>
<sequence length="93" mass="10946">MSKKIYQSSYASIYFDTEYPDQKIKIIVKKKDYSLAVHRNKAKRWVKEIFNTGYRSNGYVVVVRRGFLQEGYANICVDFQNSLDNFVNNVNGY</sequence>
<dbReference type="GO" id="GO:0000049">
    <property type="term" value="F:tRNA binding"/>
    <property type="evidence" value="ECO:0007669"/>
    <property type="project" value="InterPro"/>
</dbReference>
<dbReference type="SUPFAM" id="SSF54211">
    <property type="entry name" value="Ribosomal protein S5 domain 2-like"/>
    <property type="match status" value="1"/>
</dbReference>
<dbReference type="InterPro" id="IPR000100">
    <property type="entry name" value="RNase_P"/>
</dbReference>
<gene>
    <name evidence="7" type="ORF">DBW98_02550</name>
</gene>
<dbReference type="InterPro" id="IPR020539">
    <property type="entry name" value="RNase_P_CS"/>
</dbReference>
<organism evidence="7 8">
    <name type="scientific">SAR86 cluster bacterium</name>
    <dbReference type="NCBI Taxonomy" id="2030880"/>
    <lineage>
        <taxon>Bacteria</taxon>
        <taxon>Pseudomonadati</taxon>
        <taxon>Pseudomonadota</taxon>
        <taxon>Gammaproteobacteria</taxon>
        <taxon>SAR86 cluster</taxon>
    </lineage>
</organism>
<keyword evidence="4" id="KW-0255">Endonuclease</keyword>
<proteinExistence type="predicted"/>
<name>A0A368BLV6_9GAMM</name>
<dbReference type="InterPro" id="IPR020568">
    <property type="entry name" value="Ribosomal_Su5_D2-typ_SF"/>
</dbReference>
<dbReference type="GO" id="GO:0004526">
    <property type="term" value="F:ribonuclease P activity"/>
    <property type="evidence" value="ECO:0007669"/>
    <property type="project" value="InterPro"/>
</dbReference>
<comment type="function">
    <text evidence="1">RNaseP catalyzes the removal of the 5'-leader sequence from pre-tRNA to produce the mature 5'-terminus. It can also cleave other RNA substrates such as 4.5S RNA. The protein component plays an auxiliary but essential role in vivo by binding to the 5'-leader sequence and broadening the substrate specificity of the ribozyme.</text>
</comment>
<dbReference type="PROSITE" id="PS00648">
    <property type="entry name" value="RIBONUCLEASE_P"/>
    <property type="match status" value="1"/>
</dbReference>
<evidence type="ECO:0000256" key="4">
    <source>
        <dbReference type="ARBA" id="ARBA00022759"/>
    </source>
</evidence>
<dbReference type="AlphaFoldDB" id="A0A368BLV6"/>
<comment type="caution">
    <text evidence="7">The sequence shown here is derived from an EMBL/GenBank/DDBJ whole genome shotgun (WGS) entry which is preliminary data.</text>
</comment>
<keyword evidence="6" id="KW-0694">RNA-binding</keyword>
<evidence type="ECO:0000256" key="2">
    <source>
        <dbReference type="ARBA" id="ARBA00022694"/>
    </source>
</evidence>
<dbReference type="Proteomes" id="UP000253032">
    <property type="component" value="Unassembled WGS sequence"/>
</dbReference>
<keyword evidence="3" id="KW-0540">Nuclease</keyword>
<keyword evidence="2" id="KW-0819">tRNA processing</keyword>